<comment type="subcellular location">
    <subcellularLocation>
        <location evidence="12">Cell inner membrane</location>
    </subcellularLocation>
    <subcellularLocation>
        <location evidence="1">Cell membrane</location>
        <topology evidence="1">Multi-pass membrane protein</topology>
    </subcellularLocation>
</comment>
<feature type="transmembrane region" description="Helical" evidence="12">
    <location>
        <begin position="361"/>
        <end position="382"/>
    </location>
</feature>
<dbReference type="PIRSF" id="PIRSF006446">
    <property type="entry name" value="Cyt_quinol_oxidase_1"/>
    <property type="match status" value="1"/>
</dbReference>
<dbReference type="GO" id="GO:0005886">
    <property type="term" value="C:plasma membrane"/>
    <property type="evidence" value="ECO:0007669"/>
    <property type="project" value="UniProtKB-SubCell"/>
</dbReference>
<gene>
    <name evidence="14" type="primary">cydA</name>
    <name evidence="14" type="ORF">ROJ8625_01798</name>
</gene>
<dbReference type="Proteomes" id="UP000193570">
    <property type="component" value="Unassembled WGS sequence"/>
</dbReference>
<dbReference type="OrthoDB" id="9807042at2"/>
<dbReference type="EMBL" id="FWFK01000003">
    <property type="protein sequence ID" value="SLN38787.1"/>
    <property type="molecule type" value="Genomic_DNA"/>
</dbReference>
<name>A0A1X6Z4R2_9RHOB</name>
<dbReference type="GO" id="GO:0019646">
    <property type="term" value="P:aerobic electron transport chain"/>
    <property type="evidence" value="ECO:0007669"/>
    <property type="project" value="InterPro"/>
</dbReference>
<dbReference type="GO" id="GO:0046872">
    <property type="term" value="F:metal ion binding"/>
    <property type="evidence" value="ECO:0007669"/>
    <property type="project" value="UniProtKB-UniRule"/>
</dbReference>
<evidence type="ECO:0000256" key="3">
    <source>
        <dbReference type="ARBA" id="ARBA00022448"/>
    </source>
</evidence>
<feature type="transmembrane region" description="Helical" evidence="12">
    <location>
        <begin position="15"/>
        <end position="41"/>
    </location>
</feature>
<evidence type="ECO:0000256" key="8">
    <source>
        <dbReference type="ARBA" id="ARBA00022982"/>
    </source>
</evidence>
<evidence type="ECO:0000256" key="9">
    <source>
        <dbReference type="ARBA" id="ARBA00022989"/>
    </source>
</evidence>
<keyword evidence="8 12" id="KW-0249">Electron transport</keyword>
<dbReference type="GO" id="GO:0070069">
    <property type="term" value="C:cytochrome complex"/>
    <property type="evidence" value="ECO:0007669"/>
    <property type="project" value="UniProtKB-UniRule"/>
</dbReference>
<evidence type="ECO:0000256" key="7">
    <source>
        <dbReference type="ARBA" id="ARBA00022723"/>
    </source>
</evidence>
<feature type="transmembrane region" description="Helical" evidence="12">
    <location>
        <begin position="410"/>
        <end position="434"/>
    </location>
</feature>
<feature type="transmembrane region" description="Helical" evidence="12">
    <location>
        <begin position="193"/>
        <end position="212"/>
    </location>
</feature>
<dbReference type="GO" id="GO:0016682">
    <property type="term" value="F:oxidoreductase activity, acting on diphenols and related substances as donors, oxygen as acceptor"/>
    <property type="evidence" value="ECO:0007669"/>
    <property type="project" value="TreeGrafter"/>
</dbReference>
<feature type="transmembrane region" description="Helical" evidence="12">
    <location>
        <begin position="133"/>
        <end position="151"/>
    </location>
</feature>
<reference evidence="14 15" key="1">
    <citation type="submission" date="2017-03" db="EMBL/GenBank/DDBJ databases">
        <authorList>
            <person name="Afonso C.L."/>
            <person name="Miller P.J."/>
            <person name="Scott M.A."/>
            <person name="Spackman E."/>
            <person name="Goraichik I."/>
            <person name="Dimitrov K.M."/>
            <person name="Suarez D.L."/>
            <person name="Swayne D.E."/>
        </authorList>
    </citation>
    <scope>NUCLEOTIDE SEQUENCE [LARGE SCALE GENOMIC DNA]</scope>
    <source>
        <strain evidence="14 15">CECT 8625</strain>
    </source>
</reference>
<dbReference type="PANTHER" id="PTHR30365:SF14">
    <property type="entry name" value="CYTOCHROME BD MENAQUINOL OXIDASE SUBUNIT I-RELATED"/>
    <property type="match status" value="1"/>
</dbReference>
<keyword evidence="9 12" id="KW-1133">Transmembrane helix</keyword>
<keyword evidence="3 12" id="KW-0813">Transport</keyword>
<evidence type="ECO:0000256" key="12">
    <source>
        <dbReference type="PIRNR" id="PIRNR006446"/>
    </source>
</evidence>
<feature type="transmembrane region" description="Helical" evidence="12">
    <location>
        <begin position="100"/>
        <end position="121"/>
    </location>
</feature>
<dbReference type="GO" id="GO:0020037">
    <property type="term" value="F:heme binding"/>
    <property type="evidence" value="ECO:0007669"/>
    <property type="project" value="TreeGrafter"/>
</dbReference>
<keyword evidence="14" id="KW-0560">Oxidoreductase</keyword>
<evidence type="ECO:0000256" key="1">
    <source>
        <dbReference type="ARBA" id="ARBA00004651"/>
    </source>
</evidence>
<dbReference type="InterPro" id="IPR002585">
    <property type="entry name" value="Cyt-d_ubiquinol_oxidase_su_1"/>
</dbReference>
<evidence type="ECO:0000256" key="11">
    <source>
        <dbReference type="ARBA" id="ARBA00023136"/>
    </source>
</evidence>
<evidence type="ECO:0000256" key="10">
    <source>
        <dbReference type="ARBA" id="ARBA00023004"/>
    </source>
</evidence>
<keyword evidence="5 12" id="KW-0349">Heme</keyword>
<organism evidence="14 15">
    <name type="scientific">Roseivivax jejudonensis</name>
    <dbReference type="NCBI Taxonomy" id="1529041"/>
    <lineage>
        <taxon>Bacteria</taxon>
        <taxon>Pseudomonadati</taxon>
        <taxon>Pseudomonadota</taxon>
        <taxon>Alphaproteobacteria</taxon>
        <taxon>Rhodobacterales</taxon>
        <taxon>Roseobacteraceae</taxon>
        <taxon>Roseivivax</taxon>
    </lineage>
</organism>
<dbReference type="RefSeq" id="WP_085791527.1">
    <property type="nucleotide sequence ID" value="NZ_FWFK01000003.1"/>
</dbReference>
<dbReference type="PANTHER" id="PTHR30365">
    <property type="entry name" value="CYTOCHROME D UBIQUINOL OXIDASE"/>
    <property type="match status" value="1"/>
</dbReference>
<keyword evidence="15" id="KW-1185">Reference proteome</keyword>
<keyword evidence="10 12" id="KW-0408">Iron</keyword>
<dbReference type="AlphaFoldDB" id="A0A1X6Z4R2"/>
<keyword evidence="11 12" id="KW-0472">Membrane</keyword>
<accession>A0A1X6Z4R2</accession>
<keyword evidence="6 12" id="KW-0812">Transmembrane</keyword>
<dbReference type="EC" id="1.10.3.10" evidence="14"/>
<feature type="transmembrane region" description="Helical" evidence="12">
    <location>
        <begin position="224"/>
        <end position="242"/>
    </location>
</feature>
<evidence type="ECO:0000256" key="2">
    <source>
        <dbReference type="ARBA" id="ARBA00009819"/>
    </source>
</evidence>
<sequence>METFLGMDAVMLARIQFAFTVAFHFIFPAFTIGLASFLAVLNGWYLWSKDEAYLYLFNFWVKIFAISFAMGVVSGIVMSYQFGTNWSVFSDRTGPVLGPLMAYEVLTAFFLEAGFLGIMLFGRDKVGNTLHMVATLMVAIGTAVSATWILSVNSWMHTPAGFGINDAGQFVPENWWEVIFNPSFPYRLAHTLTAAYLTTAFIVGGVGAWHLLNGRRQNKGVRKMFSMAMWMAAIVAPLQIVLGHEHGLNTYEYQPTKVLAMEGHFETHENGIPLYLFGIPNQEEGRLDYAVGIPKIGGPILGKGWNASMEGLDAVPDDEEPPVAMVFWSFRIMVGIGMLMVGVGAWSLWSRYRRKLYDDTWLHRAALVMGPSGLVAVIAGWITTEVGRQPYVVYGEMMTSEAVSPIEADAVGASLLAFIVIYFAVFGAGVGYLIKLMRKTPDRAAYEDDIESGPIRSAGIVPGTQMPRPKGRTDQQPAE</sequence>
<evidence type="ECO:0000313" key="15">
    <source>
        <dbReference type="Proteomes" id="UP000193570"/>
    </source>
</evidence>
<proteinExistence type="inferred from homology"/>
<keyword evidence="7 12" id="KW-0479">Metal-binding</keyword>
<dbReference type="Pfam" id="PF01654">
    <property type="entry name" value="Cyt_bd_oxida_I"/>
    <property type="match status" value="1"/>
</dbReference>
<protein>
    <submittedName>
        <fullName evidence="14">Cytochrome bd-I ubiquinol oxidase subunit 1</fullName>
        <ecNumber evidence="14">1.10.3.10</ecNumber>
    </submittedName>
</protein>
<dbReference type="GO" id="GO:0009055">
    <property type="term" value="F:electron transfer activity"/>
    <property type="evidence" value="ECO:0007669"/>
    <property type="project" value="UniProtKB-UniRule"/>
</dbReference>
<evidence type="ECO:0000256" key="13">
    <source>
        <dbReference type="SAM" id="MobiDB-lite"/>
    </source>
</evidence>
<feature type="transmembrane region" description="Helical" evidence="12">
    <location>
        <begin position="326"/>
        <end position="349"/>
    </location>
</feature>
<comment type="similarity">
    <text evidence="2 12">Belongs to the cytochrome ubiquinol oxidase subunit 1 family.</text>
</comment>
<keyword evidence="4 12" id="KW-1003">Cell membrane</keyword>
<evidence type="ECO:0000256" key="4">
    <source>
        <dbReference type="ARBA" id="ARBA00022475"/>
    </source>
</evidence>
<evidence type="ECO:0000256" key="5">
    <source>
        <dbReference type="ARBA" id="ARBA00022617"/>
    </source>
</evidence>
<feature type="transmembrane region" description="Helical" evidence="12">
    <location>
        <begin position="53"/>
        <end position="80"/>
    </location>
</feature>
<feature type="region of interest" description="Disordered" evidence="13">
    <location>
        <begin position="448"/>
        <end position="479"/>
    </location>
</feature>
<evidence type="ECO:0000256" key="6">
    <source>
        <dbReference type="ARBA" id="ARBA00022692"/>
    </source>
</evidence>
<evidence type="ECO:0000313" key="14">
    <source>
        <dbReference type="EMBL" id="SLN38787.1"/>
    </source>
</evidence>